<accession>A0ABX1MJR0</accession>
<dbReference type="EMBL" id="WTVR01000008">
    <property type="protein sequence ID" value="NMF87963.1"/>
    <property type="molecule type" value="Genomic_DNA"/>
</dbReference>
<keyword evidence="1" id="KW-0732">Signal</keyword>
<dbReference type="InterPro" id="IPR034122">
    <property type="entry name" value="Retropepsin-like_bacterial"/>
</dbReference>
<dbReference type="InterPro" id="IPR021109">
    <property type="entry name" value="Peptidase_aspartic_dom_sf"/>
</dbReference>
<dbReference type="SUPFAM" id="SSF50630">
    <property type="entry name" value="Acid proteases"/>
    <property type="match status" value="1"/>
</dbReference>
<keyword evidence="3" id="KW-1185">Reference proteome</keyword>
<evidence type="ECO:0000313" key="2">
    <source>
        <dbReference type="EMBL" id="NMF87963.1"/>
    </source>
</evidence>
<evidence type="ECO:0008006" key="4">
    <source>
        <dbReference type="Google" id="ProtNLM"/>
    </source>
</evidence>
<organism evidence="2 3">
    <name type="scientific">Aromatoleum petrolei</name>
    <dbReference type="NCBI Taxonomy" id="76116"/>
    <lineage>
        <taxon>Bacteria</taxon>
        <taxon>Pseudomonadati</taxon>
        <taxon>Pseudomonadota</taxon>
        <taxon>Betaproteobacteria</taxon>
        <taxon>Rhodocyclales</taxon>
        <taxon>Rhodocyclaceae</taxon>
        <taxon>Aromatoleum</taxon>
    </lineage>
</organism>
<dbReference type="Pfam" id="PF13975">
    <property type="entry name" value="gag-asp_proteas"/>
    <property type="match status" value="1"/>
</dbReference>
<protein>
    <recommendedName>
        <fullName evidence="4">Aspartyl protease</fullName>
    </recommendedName>
</protein>
<dbReference type="Gene3D" id="2.40.70.10">
    <property type="entry name" value="Acid Proteases"/>
    <property type="match status" value="1"/>
</dbReference>
<name>A0ABX1MJR0_9RHOO</name>
<sequence length="172" mass="18283">MKTLPRRLAFAFLAGTVHLASAGEFDMSVDMRATSSTTFYVEGRIAGLGAVDLMVDTGSGYTTINEEMLAQLKSSGAVRYVKELRGRLANGSEIDVPVYAIEALSIGGGCWLKDVEAAVFPGSTRAILGLNVLQRTAPFIFSFEPPRLQLSHCTTTAEASSGDNPDLAAFAE</sequence>
<dbReference type="CDD" id="cd05483">
    <property type="entry name" value="retropepsin_like_bacteria"/>
    <property type="match status" value="1"/>
</dbReference>
<proteinExistence type="predicted"/>
<dbReference type="Proteomes" id="UP000652074">
    <property type="component" value="Unassembled WGS sequence"/>
</dbReference>
<evidence type="ECO:0000313" key="3">
    <source>
        <dbReference type="Proteomes" id="UP000652074"/>
    </source>
</evidence>
<evidence type="ECO:0000256" key="1">
    <source>
        <dbReference type="SAM" id="SignalP"/>
    </source>
</evidence>
<reference evidence="2 3" key="1">
    <citation type="submission" date="2019-12" db="EMBL/GenBank/DDBJ databases">
        <title>Comparative genomics gives insights into the taxonomy of the Azoarcus-Aromatoleum group and reveals separate origins of nif in the plant-associated Azoarcus and non-plant-associated Aromatoleum sub-groups.</title>
        <authorList>
            <person name="Lafos M."/>
            <person name="Maluk M."/>
            <person name="Batista M."/>
            <person name="Junghare M."/>
            <person name="Carmona M."/>
            <person name="Faoro H."/>
            <person name="Cruz L.M."/>
            <person name="Battistoni F."/>
            <person name="De Souza E."/>
            <person name="Pedrosa F."/>
            <person name="Chen W.-M."/>
            <person name="Poole P.S."/>
            <person name="Dixon R.A."/>
            <person name="James E.K."/>
        </authorList>
    </citation>
    <scope>NUCLEOTIDE SEQUENCE [LARGE SCALE GENOMIC DNA]</scope>
    <source>
        <strain evidence="2 3">ToN1</strain>
    </source>
</reference>
<gene>
    <name evidence="2" type="ORF">GPA26_05655</name>
</gene>
<feature type="signal peptide" evidence="1">
    <location>
        <begin position="1"/>
        <end position="22"/>
    </location>
</feature>
<feature type="chain" id="PRO_5046403731" description="Aspartyl protease" evidence="1">
    <location>
        <begin position="23"/>
        <end position="172"/>
    </location>
</feature>
<comment type="caution">
    <text evidence="2">The sequence shown here is derived from an EMBL/GenBank/DDBJ whole genome shotgun (WGS) entry which is preliminary data.</text>
</comment>